<feature type="transmembrane region" description="Helical" evidence="1">
    <location>
        <begin position="49"/>
        <end position="69"/>
    </location>
</feature>
<keyword evidence="1" id="KW-0472">Membrane</keyword>
<evidence type="ECO:0008006" key="4">
    <source>
        <dbReference type="Google" id="ProtNLM"/>
    </source>
</evidence>
<evidence type="ECO:0000313" key="3">
    <source>
        <dbReference type="Proteomes" id="UP000199286"/>
    </source>
</evidence>
<sequence length="91" mass="9468">MNELSKSAPVTAPVRRFPAFGRRGWMVLAFAVIGTGMILNWGWLTAIGATPLILSLAPCAVMCALGLCMRGGSSACANKSDPATKPDVSTD</sequence>
<protein>
    <recommendedName>
        <fullName evidence="4">DUF2933 domain-containing protein</fullName>
    </recommendedName>
</protein>
<dbReference type="RefSeq" id="WP_089885484.1">
    <property type="nucleotide sequence ID" value="NZ_FNPF01000019.1"/>
</dbReference>
<evidence type="ECO:0000313" key="2">
    <source>
        <dbReference type="EMBL" id="SDY82619.1"/>
    </source>
</evidence>
<keyword evidence="1" id="KW-1133">Transmembrane helix</keyword>
<keyword evidence="3" id="KW-1185">Reference proteome</keyword>
<dbReference type="OrthoDB" id="8266027at2"/>
<organism evidence="2 3">
    <name type="scientific">Citreimonas salinaria</name>
    <dbReference type="NCBI Taxonomy" id="321339"/>
    <lineage>
        <taxon>Bacteria</taxon>
        <taxon>Pseudomonadati</taxon>
        <taxon>Pseudomonadota</taxon>
        <taxon>Alphaproteobacteria</taxon>
        <taxon>Rhodobacterales</taxon>
        <taxon>Roseobacteraceae</taxon>
        <taxon>Citreimonas</taxon>
    </lineage>
</organism>
<evidence type="ECO:0000256" key="1">
    <source>
        <dbReference type="SAM" id="Phobius"/>
    </source>
</evidence>
<feature type="transmembrane region" description="Helical" evidence="1">
    <location>
        <begin position="25"/>
        <end position="43"/>
    </location>
</feature>
<dbReference type="Proteomes" id="UP000199286">
    <property type="component" value="Unassembled WGS sequence"/>
</dbReference>
<gene>
    <name evidence="2" type="ORF">SAMN05444340_11978</name>
</gene>
<name>A0A1H3N2Z9_9RHOB</name>
<keyword evidence="1" id="KW-0812">Transmembrane</keyword>
<proteinExistence type="predicted"/>
<dbReference type="AlphaFoldDB" id="A0A1H3N2Z9"/>
<reference evidence="2 3" key="1">
    <citation type="submission" date="2016-10" db="EMBL/GenBank/DDBJ databases">
        <authorList>
            <person name="de Groot N.N."/>
        </authorList>
    </citation>
    <scope>NUCLEOTIDE SEQUENCE [LARGE SCALE GENOMIC DNA]</scope>
    <source>
        <strain evidence="2 3">DSM 26880</strain>
    </source>
</reference>
<dbReference type="STRING" id="321339.SAMN05444340_11978"/>
<dbReference type="EMBL" id="FNPF01000019">
    <property type="protein sequence ID" value="SDY82619.1"/>
    <property type="molecule type" value="Genomic_DNA"/>
</dbReference>
<accession>A0A1H3N2Z9</accession>